<accession>A0A6P4F0A1</accession>
<reference evidence="3" key="1">
    <citation type="journal article" date="2021" name="Elife">
        <title>Highly contiguous assemblies of 101 drosophilid genomes.</title>
        <authorList>
            <person name="Kim B.Y."/>
            <person name="Wang J.R."/>
            <person name="Miller D.E."/>
            <person name="Barmina O."/>
            <person name="Delaney E."/>
            <person name="Thompson A."/>
            <person name="Comeault A.A."/>
            <person name="Peede D."/>
            <person name="D'Agostino E.R."/>
            <person name="Pelaez J."/>
            <person name="Aguilar J.M."/>
            <person name="Haji D."/>
            <person name="Matsunaga T."/>
            <person name="Armstrong E.E."/>
            <person name="Zych M."/>
            <person name="Ogawa Y."/>
            <person name="Stamenkovic-Radak M."/>
            <person name="Jelic M."/>
            <person name="Veselinovic M.S."/>
            <person name="Tanaskovic M."/>
            <person name="Eric P."/>
            <person name="Gao J.J."/>
            <person name="Katoh T.K."/>
            <person name="Toda M.J."/>
            <person name="Watabe H."/>
            <person name="Watada M."/>
            <person name="Davis J.S."/>
            <person name="Moyle L.C."/>
            <person name="Manoli G."/>
            <person name="Bertolini E."/>
            <person name="Kostal V."/>
            <person name="Hawley R.S."/>
            <person name="Takahashi A."/>
            <person name="Jones C.D."/>
            <person name="Price D.K."/>
            <person name="Whiteman N."/>
            <person name="Kopp A."/>
            <person name="Matute D.R."/>
            <person name="Petrov D.A."/>
        </authorList>
    </citation>
    <scope>NUCLEOTIDE SEQUENCE [LARGE SCALE GENOMIC DNA]</scope>
</reference>
<dbReference type="AlphaFoldDB" id="A0A6P4F0A1"/>
<sequence>MKGLNVLVVLALCNLSFGMHAQSPVYSILCKRTGGSISCYQDNTWGFDERSRKCYHIRRGQGPCGFFDGVRGCKDFCIKKSMTSILKNVVT</sequence>
<feature type="chain" id="PRO_5028438606" evidence="1">
    <location>
        <begin position="22"/>
        <end position="91"/>
    </location>
</feature>
<dbReference type="OrthoDB" id="7831602at2759"/>
<dbReference type="Proteomes" id="UP001652680">
    <property type="component" value="Unassembled WGS sequence"/>
</dbReference>
<proteinExistence type="predicted"/>
<dbReference type="RefSeq" id="XP_016980778.1">
    <property type="nucleotide sequence ID" value="XM_017125289.1"/>
</dbReference>
<reference evidence="2" key="3">
    <citation type="submission" date="2025-05" db="UniProtKB">
        <authorList>
            <consortium name="EnsemblMetazoa"/>
        </authorList>
    </citation>
    <scope>IDENTIFICATION</scope>
</reference>
<feature type="signal peptide" evidence="1">
    <location>
        <begin position="1"/>
        <end position="21"/>
    </location>
</feature>
<reference evidence="4" key="2">
    <citation type="submission" date="2025-04" db="UniProtKB">
        <authorList>
            <consortium name="RefSeq"/>
        </authorList>
    </citation>
    <scope>IDENTIFICATION</scope>
</reference>
<dbReference type="GeneID" id="108045848"/>
<gene>
    <name evidence="4" type="primary">LOC108045848</name>
    <name evidence="2" type="synonym">108045848</name>
</gene>
<protein>
    <submittedName>
        <fullName evidence="4">Uncharacterized protein LOC108045848</fullName>
    </submittedName>
</protein>
<dbReference type="EnsemblMetazoa" id="XM_017125289.1">
    <property type="protein sequence ID" value="XP_016980778.1"/>
    <property type="gene ID" value="LOC108045848"/>
</dbReference>
<evidence type="ECO:0000313" key="2">
    <source>
        <dbReference type="EnsemblMetazoa" id="XP_016980778.1"/>
    </source>
</evidence>
<keyword evidence="1" id="KW-0732">Signal</keyword>
<keyword evidence="3" id="KW-1185">Reference proteome</keyword>
<evidence type="ECO:0000256" key="1">
    <source>
        <dbReference type="SAM" id="SignalP"/>
    </source>
</evidence>
<evidence type="ECO:0000313" key="3">
    <source>
        <dbReference type="Proteomes" id="UP001652680"/>
    </source>
</evidence>
<name>A0A6P4F0A1_DRORH</name>
<organism evidence="4">
    <name type="scientific">Drosophila rhopaloa</name>
    <name type="common">Fruit fly</name>
    <dbReference type="NCBI Taxonomy" id="1041015"/>
    <lineage>
        <taxon>Eukaryota</taxon>
        <taxon>Metazoa</taxon>
        <taxon>Ecdysozoa</taxon>
        <taxon>Arthropoda</taxon>
        <taxon>Hexapoda</taxon>
        <taxon>Insecta</taxon>
        <taxon>Pterygota</taxon>
        <taxon>Neoptera</taxon>
        <taxon>Endopterygota</taxon>
        <taxon>Diptera</taxon>
        <taxon>Brachycera</taxon>
        <taxon>Muscomorpha</taxon>
        <taxon>Ephydroidea</taxon>
        <taxon>Drosophilidae</taxon>
        <taxon>Drosophila</taxon>
        <taxon>Sophophora</taxon>
    </lineage>
</organism>
<evidence type="ECO:0000313" key="4">
    <source>
        <dbReference type="RefSeq" id="XP_016980778.1"/>
    </source>
</evidence>